<dbReference type="PANTHER" id="PTHR40050">
    <property type="entry name" value="INNER SPORE COAT PROTEIN H"/>
    <property type="match status" value="1"/>
</dbReference>
<protein>
    <submittedName>
        <fullName evidence="2">CotH kinase family protein</fullName>
    </submittedName>
</protein>
<sequence>MKKLLFLTFIGILCHHFSPAQTLDQSNLPILKITTKNGATIPDEPKILGTLQLINNGNGRVNTPNDTPTGYNGYLGIELRGSTSKDFFPKKPYGFELWADTTGKSQKIAFLGMPEESDWVLNASYNDKTFMRDALTYDISNRMGRYATRTRYCEITLNGRYDGLYLVMEKIKRDKNRVNISSIKTTDSTGDALTGGYILKIDKVNGSPAWSWKNTIGTPSVLFQVEYPKYADLTSKQLTYIKGWMTTFEKELYANTALEKDAAWRNMIDMDSFVDYFILTELTKNIDGYRLSTYFYKDKDSKDARLKMGPAWDYNLAYGNADYYEGYKTTGWQYQINALASPTGDIYLSPFWWSKLVQDEDFRTKASNRWGELRKTILATERINQWIDSTATIIAPAVARNFKRWPGVLGTKVWPNYYVGTTFQDELNFMKDWIRSRCLWLDGQFQSKSLVLGIEEFFEPKRSLTIFPNPAVSNSQVRYEVMTRGQVEIYLYDLSGKKVHEVVNQNQSVGEYQVPLNRQFPQGIYILDYRLGGIPVDRTKVVVE</sequence>
<accession>A0ABT6Y6H0</accession>
<reference evidence="2 3" key="1">
    <citation type="submission" date="2023-05" db="EMBL/GenBank/DDBJ databases">
        <title>Novel species of genus Flectobacillus isolated from stream in China.</title>
        <authorList>
            <person name="Lu H."/>
        </authorList>
    </citation>
    <scope>NUCLEOTIDE SEQUENCE [LARGE SCALE GENOMIC DNA]</scope>
    <source>
        <strain evidence="2 3">KCTC 42575</strain>
    </source>
</reference>
<keyword evidence="1" id="KW-0732">Signal</keyword>
<dbReference type="Proteomes" id="UP001236507">
    <property type="component" value="Unassembled WGS sequence"/>
</dbReference>
<keyword evidence="2" id="KW-0808">Transferase</keyword>
<dbReference type="InterPro" id="IPR026444">
    <property type="entry name" value="Secre_tail"/>
</dbReference>
<dbReference type="EMBL" id="JASHIF010000007">
    <property type="protein sequence ID" value="MDI9859059.1"/>
    <property type="molecule type" value="Genomic_DNA"/>
</dbReference>
<name>A0ABT6Y6H0_9BACT</name>
<dbReference type="GO" id="GO:0016301">
    <property type="term" value="F:kinase activity"/>
    <property type="evidence" value="ECO:0007669"/>
    <property type="project" value="UniProtKB-KW"/>
</dbReference>
<evidence type="ECO:0000313" key="3">
    <source>
        <dbReference type="Proteomes" id="UP001236507"/>
    </source>
</evidence>
<keyword evidence="3" id="KW-1185">Reference proteome</keyword>
<evidence type="ECO:0000256" key="1">
    <source>
        <dbReference type="SAM" id="SignalP"/>
    </source>
</evidence>
<evidence type="ECO:0000313" key="2">
    <source>
        <dbReference type="EMBL" id="MDI9859059.1"/>
    </source>
</evidence>
<proteinExistence type="predicted"/>
<gene>
    <name evidence="2" type="ORF">QM524_07565</name>
</gene>
<dbReference type="NCBIfam" id="TIGR04183">
    <property type="entry name" value="Por_Secre_tail"/>
    <property type="match status" value="1"/>
</dbReference>
<keyword evidence="2" id="KW-0418">Kinase</keyword>
<dbReference type="RefSeq" id="WP_283344108.1">
    <property type="nucleotide sequence ID" value="NZ_JASHIF010000007.1"/>
</dbReference>
<dbReference type="Pfam" id="PF08757">
    <property type="entry name" value="CotH"/>
    <property type="match status" value="1"/>
</dbReference>
<feature type="signal peptide" evidence="1">
    <location>
        <begin position="1"/>
        <end position="22"/>
    </location>
</feature>
<organism evidence="2 3">
    <name type="scientific">Flectobacillus roseus</name>
    <dbReference type="NCBI Taxonomy" id="502259"/>
    <lineage>
        <taxon>Bacteria</taxon>
        <taxon>Pseudomonadati</taxon>
        <taxon>Bacteroidota</taxon>
        <taxon>Cytophagia</taxon>
        <taxon>Cytophagales</taxon>
        <taxon>Flectobacillaceae</taxon>
        <taxon>Flectobacillus</taxon>
    </lineage>
</organism>
<dbReference type="PANTHER" id="PTHR40050:SF1">
    <property type="entry name" value="INNER SPORE COAT PROTEIN H"/>
    <property type="match status" value="1"/>
</dbReference>
<dbReference type="InterPro" id="IPR014867">
    <property type="entry name" value="Spore_coat_CotH_CotH2/3/7"/>
</dbReference>
<comment type="caution">
    <text evidence="2">The sequence shown here is derived from an EMBL/GenBank/DDBJ whole genome shotgun (WGS) entry which is preliminary data.</text>
</comment>
<feature type="chain" id="PRO_5046548456" evidence="1">
    <location>
        <begin position="23"/>
        <end position="544"/>
    </location>
</feature>